<feature type="domain" description="Porphobilinogen deaminase C-terminal" evidence="9">
    <location>
        <begin position="223"/>
        <end position="291"/>
    </location>
</feature>
<dbReference type="EMBL" id="VBAO01000021">
    <property type="protein sequence ID" value="TMI84670.1"/>
    <property type="molecule type" value="Genomic_DNA"/>
</dbReference>
<gene>
    <name evidence="7 10" type="primary">hemC</name>
    <name evidence="10" type="ORF">E6H04_00870</name>
</gene>
<dbReference type="Pfam" id="PF03900">
    <property type="entry name" value="Porphobil_deamC"/>
    <property type="match status" value="1"/>
</dbReference>
<comment type="subunit">
    <text evidence="3 7">Monomer.</text>
</comment>
<name>A0A537JMG5_9BACT</name>
<evidence type="ECO:0000256" key="4">
    <source>
        <dbReference type="ARBA" id="ARBA00022679"/>
    </source>
</evidence>
<dbReference type="InterPro" id="IPR022418">
    <property type="entry name" value="Porphobilinogen_deaminase_C"/>
</dbReference>
<dbReference type="Pfam" id="PF01379">
    <property type="entry name" value="Porphobil_deam"/>
    <property type="match status" value="1"/>
</dbReference>
<dbReference type="Gene3D" id="3.40.190.10">
    <property type="entry name" value="Periplasmic binding protein-like II"/>
    <property type="match status" value="2"/>
</dbReference>
<dbReference type="PIRSF" id="PIRSF001438">
    <property type="entry name" value="4pyrrol_synth_OHMeBilane_synth"/>
    <property type="match status" value="1"/>
</dbReference>
<dbReference type="InterPro" id="IPR000860">
    <property type="entry name" value="HemC"/>
</dbReference>
<comment type="function">
    <text evidence="1 7">Tetrapolymerization of the monopyrrole PBG into the hydroxymethylbilane pre-uroporphyrinogen in several discrete steps.</text>
</comment>
<dbReference type="GO" id="GO:0006782">
    <property type="term" value="P:protoporphyrinogen IX biosynthetic process"/>
    <property type="evidence" value="ECO:0007669"/>
    <property type="project" value="UniProtKB-UniRule"/>
</dbReference>
<dbReference type="HAMAP" id="MF_00260">
    <property type="entry name" value="Porphobil_deam"/>
    <property type="match status" value="1"/>
</dbReference>
<dbReference type="EC" id="2.5.1.61" evidence="7"/>
<evidence type="ECO:0000259" key="9">
    <source>
        <dbReference type="Pfam" id="PF03900"/>
    </source>
</evidence>
<keyword evidence="5 7" id="KW-0627">Porphyrin biosynthesis</keyword>
<evidence type="ECO:0000259" key="8">
    <source>
        <dbReference type="Pfam" id="PF01379"/>
    </source>
</evidence>
<dbReference type="GO" id="GO:0005737">
    <property type="term" value="C:cytoplasm"/>
    <property type="evidence" value="ECO:0007669"/>
    <property type="project" value="UniProtKB-UniRule"/>
</dbReference>
<organism evidence="10 11">
    <name type="scientific">Candidatus Segetimicrobium genomatis</name>
    <dbReference type="NCBI Taxonomy" id="2569760"/>
    <lineage>
        <taxon>Bacteria</taxon>
        <taxon>Bacillati</taxon>
        <taxon>Candidatus Sysuimicrobiota</taxon>
        <taxon>Candidatus Sysuimicrobiia</taxon>
        <taxon>Candidatus Sysuimicrobiales</taxon>
        <taxon>Candidatus Segetimicrobiaceae</taxon>
        <taxon>Candidatus Segetimicrobium</taxon>
    </lineage>
</organism>
<feature type="modified residue" description="S-(dipyrrolylmethanemethyl)cysteine" evidence="7">
    <location>
        <position position="238"/>
    </location>
</feature>
<dbReference type="FunFam" id="3.40.190.10:FF:000005">
    <property type="entry name" value="Porphobilinogen deaminase"/>
    <property type="match status" value="1"/>
</dbReference>
<comment type="miscellaneous">
    <text evidence="7">The porphobilinogen subunits are added to the dipyrromethane group.</text>
</comment>
<dbReference type="SUPFAM" id="SSF53850">
    <property type="entry name" value="Periplasmic binding protein-like II"/>
    <property type="match status" value="1"/>
</dbReference>
<evidence type="ECO:0000256" key="2">
    <source>
        <dbReference type="ARBA" id="ARBA00005638"/>
    </source>
</evidence>
<reference evidence="10 11" key="1">
    <citation type="journal article" date="2019" name="Nat. Microbiol.">
        <title>Mediterranean grassland soil C-N compound turnover is dependent on rainfall and depth, and is mediated by genomically divergent microorganisms.</title>
        <authorList>
            <person name="Diamond S."/>
            <person name="Andeer P.F."/>
            <person name="Li Z."/>
            <person name="Crits-Christoph A."/>
            <person name="Burstein D."/>
            <person name="Anantharaman K."/>
            <person name="Lane K.R."/>
            <person name="Thomas B.C."/>
            <person name="Pan C."/>
            <person name="Northen T.R."/>
            <person name="Banfield J.F."/>
        </authorList>
    </citation>
    <scope>NUCLEOTIDE SEQUENCE [LARGE SCALE GENOMIC DNA]</scope>
    <source>
        <strain evidence="10">NP_7</strain>
    </source>
</reference>
<comment type="catalytic activity">
    <reaction evidence="6 7">
        <text>4 porphobilinogen + H2O = hydroxymethylbilane + 4 NH4(+)</text>
        <dbReference type="Rhea" id="RHEA:13185"/>
        <dbReference type="ChEBI" id="CHEBI:15377"/>
        <dbReference type="ChEBI" id="CHEBI:28938"/>
        <dbReference type="ChEBI" id="CHEBI:57845"/>
        <dbReference type="ChEBI" id="CHEBI:58126"/>
        <dbReference type="EC" id="2.5.1.61"/>
    </reaction>
</comment>
<evidence type="ECO:0000313" key="11">
    <source>
        <dbReference type="Proteomes" id="UP000320048"/>
    </source>
</evidence>
<dbReference type="PANTHER" id="PTHR11557">
    <property type="entry name" value="PORPHOBILINOGEN DEAMINASE"/>
    <property type="match status" value="1"/>
</dbReference>
<comment type="similarity">
    <text evidence="2 7">Belongs to the HMBS family.</text>
</comment>
<dbReference type="GO" id="GO:0004418">
    <property type="term" value="F:hydroxymethylbilane synthase activity"/>
    <property type="evidence" value="ECO:0007669"/>
    <property type="project" value="UniProtKB-UniRule"/>
</dbReference>
<dbReference type="PRINTS" id="PR00151">
    <property type="entry name" value="PORPHBDMNASE"/>
</dbReference>
<feature type="domain" description="Porphobilinogen deaminase N-terminal" evidence="8">
    <location>
        <begin position="2"/>
        <end position="208"/>
    </location>
</feature>
<evidence type="ECO:0000256" key="3">
    <source>
        <dbReference type="ARBA" id="ARBA00011245"/>
    </source>
</evidence>
<dbReference type="NCBIfam" id="TIGR00212">
    <property type="entry name" value="hemC"/>
    <property type="match status" value="1"/>
</dbReference>
<evidence type="ECO:0000256" key="5">
    <source>
        <dbReference type="ARBA" id="ARBA00023244"/>
    </source>
</evidence>
<comment type="caution">
    <text evidence="10">The sequence shown here is derived from an EMBL/GenBank/DDBJ whole genome shotgun (WGS) entry which is preliminary data.</text>
</comment>
<sequence length="319" mass="33926">MLRVGTRGSRLSLRQTQIVLDALRARVPGIRLEPVIIQTAGDRAPAVPLEALEGIGFFARELEAALLDGRCDLAVHSAKDLPTDIHGDLCLAAFPPRGDPRDVLVDRAGRDLATLPPGARVATSSVRRNAQIRHRRPDLDIVSIRGNIDTRLAKLDRGACDALCLAGVGLVRMGWDDQIAEWLDPEVMLPAPGQGALAVEVRRRDEALIDLLRRINDRATQQAVEAERAFVARLGSGCRAPAAALAEVEDATITLEGLVALVDGSVVRRHRASAPITEAERLGIAVADDLLANAGRIVDAFRAAPRPASSGTGLEGGAP</sequence>
<dbReference type="Proteomes" id="UP000320048">
    <property type="component" value="Unassembled WGS sequence"/>
</dbReference>
<proteinExistence type="inferred from homology"/>
<dbReference type="InterPro" id="IPR036803">
    <property type="entry name" value="Porphobilinogen_deaminase_C_sf"/>
</dbReference>
<dbReference type="AlphaFoldDB" id="A0A537JMG5"/>
<dbReference type="Gene3D" id="3.30.160.40">
    <property type="entry name" value="Porphobilinogen deaminase, C-terminal domain"/>
    <property type="match status" value="1"/>
</dbReference>
<keyword evidence="4 7" id="KW-0808">Transferase</keyword>
<evidence type="ECO:0000256" key="6">
    <source>
        <dbReference type="ARBA" id="ARBA00048169"/>
    </source>
</evidence>
<evidence type="ECO:0000256" key="7">
    <source>
        <dbReference type="HAMAP-Rule" id="MF_00260"/>
    </source>
</evidence>
<evidence type="ECO:0000313" key="10">
    <source>
        <dbReference type="EMBL" id="TMI84670.1"/>
    </source>
</evidence>
<dbReference type="InterPro" id="IPR022417">
    <property type="entry name" value="Porphobilin_deaminase_N"/>
</dbReference>
<dbReference type="SUPFAM" id="SSF54782">
    <property type="entry name" value="Porphobilinogen deaminase (hydroxymethylbilane synthase), C-terminal domain"/>
    <property type="match status" value="1"/>
</dbReference>
<accession>A0A537JMG5</accession>
<protein>
    <recommendedName>
        <fullName evidence="7">Porphobilinogen deaminase</fullName>
        <shortName evidence="7">PBG</shortName>
        <ecNumber evidence="7">2.5.1.61</ecNumber>
    </recommendedName>
    <alternativeName>
        <fullName evidence="7">Hydroxymethylbilane synthase</fullName>
        <shortName evidence="7">HMBS</shortName>
    </alternativeName>
    <alternativeName>
        <fullName evidence="7">Pre-uroporphyrinogen synthase</fullName>
    </alternativeName>
</protein>
<dbReference type="PANTHER" id="PTHR11557:SF0">
    <property type="entry name" value="PORPHOBILINOGEN DEAMINASE"/>
    <property type="match status" value="1"/>
</dbReference>
<evidence type="ECO:0000256" key="1">
    <source>
        <dbReference type="ARBA" id="ARBA00002869"/>
    </source>
</evidence>
<comment type="cofactor">
    <cofactor evidence="7">
        <name>dipyrromethane</name>
        <dbReference type="ChEBI" id="CHEBI:60342"/>
    </cofactor>
    <text evidence="7">Binds 1 dipyrromethane group covalently.</text>
</comment>